<evidence type="ECO:0000256" key="9">
    <source>
        <dbReference type="SAM" id="SignalP"/>
    </source>
</evidence>
<evidence type="ECO:0000256" key="3">
    <source>
        <dbReference type="ARBA" id="ARBA00022801"/>
    </source>
</evidence>
<evidence type="ECO:0000259" key="10">
    <source>
        <dbReference type="Pfam" id="PF00768"/>
    </source>
</evidence>
<keyword evidence="2 9" id="KW-0732">Signal</keyword>
<dbReference type="PANTHER" id="PTHR21581">
    <property type="entry name" value="D-ALANYL-D-ALANINE CARBOXYPEPTIDASE"/>
    <property type="match status" value="1"/>
</dbReference>
<evidence type="ECO:0000256" key="6">
    <source>
        <dbReference type="ARBA" id="ARBA00023316"/>
    </source>
</evidence>
<evidence type="ECO:0000256" key="1">
    <source>
        <dbReference type="ARBA" id="ARBA00007164"/>
    </source>
</evidence>
<dbReference type="InterPro" id="IPR012338">
    <property type="entry name" value="Beta-lactam/transpept-like"/>
</dbReference>
<evidence type="ECO:0000256" key="5">
    <source>
        <dbReference type="ARBA" id="ARBA00022984"/>
    </source>
</evidence>
<keyword evidence="4" id="KW-0133">Cell shape</keyword>
<dbReference type="InterPro" id="IPR001967">
    <property type="entry name" value="Peptidase_S11_N"/>
</dbReference>
<evidence type="ECO:0000313" key="11">
    <source>
        <dbReference type="EMBL" id="MBP2237238.1"/>
    </source>
</evidence>
<feature type="domain" description="Peptidase S11 D-alanyl-D-alanine carboxypeptidase A N-terminal" evidence="10">
    <location>
        <begin position="33"/>
        <end position="252"/>
    </location>
</feature>
<keyword evidence="11" id="KW-0645">Protease</keyword>
<keyword evidence="6" id="KW-0961">Cell wall biogenesis/degradation</keyword>
<dbReference type="EMBL" id="JAGILA010000005">
    <property type="protein sequence ID" value="MBP2237238.1"/>
    <property type="molecule type" value="Genomic_DNA"/>
</dbReference>
<dbReference type="PANTHER" id="PTHR21581:SF6">
    <property type="entry name" value="TRAFFICKING PROTEIN PARTICLE COMPLEX SUBUNIT 12"/>
    <property type="match status" value="1"/>
</dbReference>
<proteinExistence type="inferred from homology"/>
<evidence type="ECO:0000256" key="7">
    <source>
        <dbReference type="RuleBase" id="RU004016"/>
    </source>
</evidence>
<evidence type="ECO:0000256" key="8">
    <source>
        <dbReference type="SAM" id="MobiDB-lite"/>
    </source>
</evidence>
<keyword evidence="11" id="KW-0121">Carboxypeptidase</keyword>
<gene>
    <name evidence="11" type="ORF">J2Z31_003756</name>
</gene>
<name>A0ABS4R2V9_9HYPH</name>
<comment type="similarity">
    <text evidence="1 7">Belongs to the peptidase S11 family.</text>
</comment>
<feature type="signal peptide" evidence="9">
    <location>
        <begin position="1"/>
        <end position="33"/>
    </location>
</feature>
<dbReference type="EC" id="3.4.16.4" evidence="11"/>
<organism evidence="11 12">
    <name type="scientific">Sinorhizobium kostiense</name>
    <dbReference type="NCBI Taxonomy" id="76747"/>
    <lineage>
        <taxon>Bacteria</taxon>
        <taxon>Pseudomonadati</taxon>
        <taxon>Pseudomonadota</taxon>
        <taxon>Alphaproteobacteria</taxon>
        <taxon>Hyphomicrobiales</taxon>
        <taxon>Rhizobiaceae</taxon>
        <taxon>Sinorhizobium/Ensifer group</taxon>
        <taxon>Sinorhizobium</taxon>
    </lineage>
</organism>
<dbReference type="Proteomes" id="UP000730739">
    <property type="component" value="Unassembled WGS sequence"/>
</dbReference>
<dbReference type="GO" id="GO:0009002">
    <property type="term" value="F:serine-type D-Ala-D-Ala carboxypeptidase activity"/>
    <property type="evidence" value="ECO:0007669"/>
    <property type="project" value="UniProtKB-EC"/>
</dbReference>
<reference evidence="11 12" key="1">
    <citation type="submission" date="2021-03" db="EMBL/GenBank/DDBJ databases">
        <title>Genomic Encyclopedia of Type Strains, Phase IV (KMG-IV): sequencing the most valuable type-strain genomes for metagenomic binning, comparative biology and taxonomic classification.</title>
        <authorList>
            <person name="Goeker M."/>
        </authorList>
    </citation>
    <scope>NUCLEOTIDE SEQUENCE [LARGE SCALE GENOMIC DNA]</scope>
    <source>
        <strain evidence="11 12">DSM 13372</strain>
    </source>
</reference>
<dbReference type="Gene3D" id="3.40.710.10">
    <property type="entry name" value="DD-peptidase/beta-lactamase superfamily"/>
    <property type="match status" value="1"/>
</dbReference>
<evidence type="ECO:0000313" key="12">
    <source>
        <dbReference type="Proteomes" id="UP000730739"/>
    </source>
</evidence>
<comment type="caution">
    <text evidence="11">The sequence shown here is derived from an EMBL/GenBank/DDBJ whole genome shotgun (WGS) entry which is preliminary data.</text>
</comment>
<dbReference type="Pfam" id="PF00768">
    <property type="entry name" value="Peptidase_S11"/>
    <property type="match status" value="1"/>
</dbReference>
<evidence type="ECO:0000256" key="4">
    <source>
        <dbReference type="ARBA" id="ARBA00022960"/>
    </source>
</evidence>
<keyword evidence="12" id="KW-1185">Reference proteome</keyword>
<evidence type="ECO:0000256" key="2">
    <source>
        <dbReference type="ARBA" id="ARBA00022729"/>
    </source>
</evidence>
<feature type="region of interest" description="Disordered" evidence="8">
    <location>
        <begin position="345"/>
        <end position="375"/>
    </location>
</feature>
<accession>A0ABS4R2V9</accession>
<feature type="chain" id="PRO_5045481652" evidence="9">
    <location>
        <begin position="34"/>
        <end position="375"/>
    </location>
</feature>
<dbReference type="PRINTS" id="PR00725">
    <property type="entry name" value="DADACBPTASE1"/>
</dbReference>
<dbReference type="SUPFAM" id="SSF56601">
    <property type="entry name" value="beta-lactamase/transpeptidase-like"/>
    <property type="match status" value="1"/>
</dbReference>
<protein>
    <submittedName>
        <fullName evidence="11">D-alanyl-D-alanine carboxypeptidase</fullName>
        <ecNumber evidence="11">3.4.16.4</ecNumber>
    </submittedName>
</protein>
<keyword evidence="5" id="KW-0573">Peptidoglycan synthesis</keyword>
<sequence length="375" mass="40197">MTVEFMRQGRGRALVALATACAALVMSALPSFANPRLVIDVDTLKVYEHQDIFQKWYPASLTKLMTAYTTFRAIKAGQLTLQSPVVMSKNAAAEPPSKMFYKPGQAMTLDSALKMMLVKSANDVAVAIAEAVGGSEQGFIDRMNAEARRIGMTSSHFINPNGLPGKGQYTTARDLAVLAVTLKREFPEYAPYFALEGITTGKKDYANYNMLIGRFDGADGMKTGFICASGFNQVSSAMRSGRRVVSVVLGEESLGARADESARLLQLALTTSGAGKPSLTQIAPYGENRKLVVDVSKQICSKQAAKVRSEGRDEAGRQKPLSPYIREINRPLKLVFAGLIPGSGDSTAKAGNDATGQGDATETAKVPIPVPRPSF</sequence>
<keyword evidence="3 11" id="KW-0378">Hydrolase</keyword>
<dbReference type="InterPro" id="IPR018044">
    <property type="entry name" value="Peptidase_S11"/>
</dbReference>